<dbReference type="PANTHER" id="PTHR38454:SF1">
    <property type="entry name" value="INTEGRAL MEMBRANE PROTEIN"/>
    <property type="match status" value="1"/>
</dbReference>
<feature type="transmembrane region" description="Helical" evidence="2">
    <location>
        <begin position="464"/>
        <end position="483"/>
    </location>
</feature>
<dbReference type="Proteomes" id="UP000288351">
    <property type="component" value="Unassembled WGS sequence"/>
</dbReference>
<dbReference type="InterPro" id="IPR018580">
    <property type="entry name" value="Uncharacterised_YfhO"/>
</dbReference>
<reference evidence="3 4" key="1">
    <citation type="journal article" date="2019" name="Microbiol. Resour. Announc.">
        <title>Draft Genome Sequence of the Most Traditional epsilon-Poly-l-Lysine Producer, Streptomyces albulus NBRC14147.</title>
        <authorList>
            <person name="Yamanaka K."/>
            <person name="Hamano Y."/>
        </authorList>
    </citation>
    <scope>NUCLEOTIDE SEQUENCE [LARGE SCALE GENOMIC DNA]</scope>
    <source>
        <strain evidence="3 4">NBRC 14147</strain>
    </source>
</reference>
<gene>
    <name evidence="3" type="ORF">SALB_04234</name>
</gene>
<feature type="transmembrane region" description="Helical" evidence="2">
    <location>
        <begin position="42"/>
        <end position="62"/>
    </location>
</feature>
<feature type="region of interest" description="Disordered" evidence="1">
    <location>
        <begin position="873"/>
        <end position="892"/>
    </location>
</feature>
<feature type="transmembrane region" description="Helical" evidence="2">
    <location>
        <begin position="323"/>
        <end position="342"/>
    </location>
</feature>
<feature type="transmembrane region" description="Helical" evidence="2">
    <location>
        <begin position="848"/>
        <end position="871"/>
    </location>
</feature>
<dbReference type="EMBL" id="BHXC01000006">
    <property type="protein sequence ID" value="GCB91502.1"/>
    <property type="molecule type" value="Genomic_DNA"/>
</dbReference>
<keyword evidence="2" id="KW-0812">Transmembrane</keyword>
<evidence type="ECO:0000256" key="2">
    <source>
        <dbReference type="SAM" id="Phobius"/>
    </source>
</evidence>
<feature type="transmembrane region" description="Helical" evidence="2">
    <location>
        <begin position="137"/>
        <end position="159"/>
    </location>
</feature>
<name>A0A401R1J2_STRNR</name>
<keyword evidence="2" id="KW-0472">Membrane</keyword>
<feature type="region of interest" description="Disordered" evidence="1">
    <location>
        <begin position="1"/>
        <end position="35"/>
    </location>
</feature>
<comment type="caution">
    <text evidence="3">The sequence shown here is derived from an EMBL/GenBank/DDBJ whole genome shotgun (WGS) entry which is preliminary data.</text>
</comment>
<feature type="transmembrane region" description="Helical" evidence="2">
    <location>
        <begin position="349"/>
        <end position="366"/>
    </location>
</feature>
<dbReference type="RefSeq" id="WP_020930717.1">
    <property type="nucleotide sequence ID" value="NZ_BHXC01000006.1"/>
</dbReference>
<accession>A0A401R1J2</accession>
<feature type="compositionally biased region" description="Basic and acidic residues" evidence="1">
    <location>
        <begin position="513"/>
        <end position="527"/>
    </location>
</feature>
<evidence type="ECO:0000313" key="3">
    <source>
        <dbReference type="EMBL" id="GCB91502.1"/>
    </source>
</evidence>
<dbReference type="AlphaFoldDB" id="A0A401R1J2"/>
<feature type="transmembrane region" description="Helical" evidence="2">
    <location>
        <begin position="228"/>
        <end position="248"/>
    </location>
</feature>
<feature type="transmembrane region" description="Helical" evidence="2">
    <location>
        <begin position="189"/>
        <end position="208"/>
    </location>
</feature>
<sequence>MSPTPSAPQEGTRAREVARTPPGATCATPAGRTRWRRPAGPGLAALLSMAAYCLALAVHGSYPFGPRSRAVNDLGNQFVPFHARLWDLLHGTAHGDLFVNWGSGYGVPFLADFVTYLMNPFSLLVGAFPRALVDLPVFLVTLLSIGLGSALMTVLLGRLRPGPGWLRALLAVGYGLCAWVLNDGFADPMWMWGLVSLPLLGIAADWCLRRVRWVAGTLLVALAWAGNFYTAAMATLATGLVLVVRLLVDDAVAAGPGRGRPRVAGRAATMAAAGIALAAPVLTVTLRASRAAEPPPTAVYRGAPPLPDLFAQLLPGGHGSVPAPNVFVGVPALLLVAAFPWVRAVPPRVRIAWTLLAAAIAVSFVWRPTILLWHGLALPNGSPYRASFVLSGVLVMIAWLALANRPRPRELAAGASLVAVLLWCCRDRGAVGGPTWLVVVGGGAVVLAALTAPARLRARPAGRAAVAGALAGATVLTAAYTALSVATVRDGIAWFAPKLTLTEGALASRRGLTTRDDWPRSRTDPGPHEFANNDPLLLGGEGGAYYSSYVPAATARALHGLGAGWYIRGRHTLSFEDPVGRALMAVSSAQVPPVPGGPRGRYVVRRDRAAPLVTVRRGPLPGPGAGPDTVFARQERVLGAPVYEVPRLAPAPGPGPAPERAPGGWVLLGPRLPTAPPGAVAPRVGGTVFTARCAPGGAVLWYAPWFAGEVTGPGVVTRSVGRWDVTAAPLRPLGTVPADGVVRVRLAGEGHQYVPERAVGCLPAGRLDAAVRALEGPVRLTAGGHDLTARLRPGRAGSAVLALPAVSGWGCSVDGGPPRAPGAFGGLLAVPLGPGATRLHCAYAPPGLAAGLVASGAGAGAVGAVAGAAAVRRRRPRTAPPTCPAHSTPLPK</sequence>
<feature type="transmembrane region" description="Helical" evidence="2">
    <location>
        <begin position="386"/>
        <end position="404"/>
    </location>
</feature>
<evidence type="ECO:0000256" key="1">
    <source>
        <dbReference type="SAM" id="MobiDB-lite"/>
    </source>
</evidence>
<protein>
    <submittedName>
        <fullName evidence="3">Membrane protein</fullName>
    </submittedName>
</protein>
<feature type="region of interest" description="Disordered" evidence="1">
    <location>
        <begin position="512"/>
        <end position="534"/>
    </location>
</feature>
<proteinExistence type="predicted"/>
<dbReference type="PANTHER" id="PTHR38454">
    <property type="entry name" value="INTEGRAL MEMBRANE PROTEIN-RELATED"/>
    <property type="match status" value="1"/>
</dbReference>
<evidence type="ECO:0000313" key="4">
    <source>
        <dbReference type="Proteomes" id="UP000288351"/>
    </source>
</evidence>
<feature type="transmembrane region" description="Helical" evidence="2">
    <location>
        <begin position="105"/>
        <end position="125"/>
    </location>
</feature>
<keyword evidence="2" id="KW-1133">Transmembrane helix</keyword>
<dbReference type="Pfam" id="PF09586">
    <property type="entry name" value="YfhO"/>
    <property type="match status" value="1"/>
</dbReference>
<organism evidence="3 4">
    <name type="scientific">Streptomyces noursei</name>
    <name type="common">Streptomyces albulus</name>
    <dbReference type="NCBI Taxonomy" id="1971"/>
    <lineage>
        <taxon>Bacteria</taxon>
        <taxon>Bacillati</taxon>
        <taxon>Actinomycetota</taxon>
        <taxon>Actinomycetes</taxon>
        <taxon>Kitasatosporales</taxon>
        <taxon>Streptomycetaceae</taxon>
        <taxon>Streptomyces</taxon>
    </lineage>
</organism>